<evidence type="ECO:0000256" key="1">
    <source>
        <dbReference type="ARBA" id="ARBA00004651"/>
    </source>
</evidence>
<evidence type="ECO:0000259" key="11">
    <source>
        <dbReference type="PROSITE" id="PS50262"/>
    </source>
</evidence>
<sequence>MFSNMPLPMQLTAGMYFICATVGGIGNAVVIAMIIRVFWHNGRKTPHVYGYVLFLSIVDLVFISINSPFLMLYMIYRDWLFGTALCKSVYAVEGLNKTLSVHLLVIFSFDRYLAICHATTSDRLRSAKAAFRLLIIATLGGLVCNLPIYMYAKTVSFEREEIVLKSSDSGAMVPLHGGMHNLSSYNMSELTTRKTTMRICMLAFPRWKRPTGAGDCESTGPWDHFGGPYTLFLFVVYFLIPALLIMAFYARTLIRVRRQYSGRQPRSRTRSAKYRVTRSVALVVAFYFACWTPYWILQILIQFSVYHRCVSVGTQMGRMIASAIHSLPYLNSAVNPILYAFLNKSLTQAYAAARAKQSRTSEKMQNPDSSTWDLREFGTQIFEEMCSRVQSMGSSFRLRGSTEEPSVDSQLPMISMTQLTDSYEQQKYTGQAIKTTTNSLSSPLLIPGVYYKKSQQMRLHPSHSDYVIKRINGHSFPKQHQHRVEATFLVRNNQNYDG</sequence>
<evidence type="ECO:0000256" key="5">
    <source>
        <dbReference type="ARBA" id="ARBA00023040"/>
    </source>
</evidence>
<dbReference type="GO" id="GO:0004930">
    <property type="term" value="F:G protein-coupled receptor activity"/>
    <property type="evidence" value="ECO:0007669"/>
    <property type="project" value="UniProtKB-KW"/>
</dbReference>
<dbReference type="PANTHER" id="PTHR24229">
    <property type="entry name" value="NEUROPEPTIDES RECEPTOR"/>
    <property type="match status" value="1"/>
</dbReference>
<dbReference type="GO" id="GO:0005886">
    <property type="term" value="C:plasma membrane"/>
    <property type="evidence" value="ECO:0007669"/>
    <property type="project" value="UniProtKB-SubCell"/>
</dbReference>
<dbReference type="PRINTS" id="PR00237">
    <property type="entry name" value="GPCRRHODOPSN"/>
</dbReference>
<name>A0A914WNV5_9BILA</name>
<reference evidence="13" key="1">
    <citation type="submission" date="2022-11" db="UniProtKB">
        <authorList>
            <consortium name="WormBaseParasite"/>
        </authorList>
    </citation>
    <scope>IDENTIFICATION</scope>
</reference>
<keyword evidence="8 9" id="KW-0807">Transducer</keyword>
<evidence type="ECO:0000256" key="4">
    <source>
        <dbReference type="ARBA" id="ARBA00022989"/>
    </source>
</evidence>
<keyword evidence="3 9" id="KW-0812">Transmembrane</keyword>
<feature type="transmembrane region" description="Helical" evidence="10">
    <location>
        <begin position="51"/>
        <end position="76"/>
    </location>
</feature>
<keyword evidence="6 10" id="KW-0472">Membrane</keyword>
<dbReference type="InterPro" id="IPR017452">
    <property type="entry name" value="GPCR_Rhodpsn_7TM"/>
</dbReference>
<dbReference type="WBParaSite" id="PSAMB.scaffold474size50061.g6064.t1">
    <property type="protein sequence ID" value="PSAMB.scaffold474size50061.g6064.t1"/>
    <property type="gene ID" value="PSAMB.scaffold474size50061.g6064"/>
</dbReference>
<evidence type="ECO:0000256" key="7">
    <source>
        <dbReference type="ARBA" id="ARBA00023170"/>
    </source>
</evidence>
<dbReference type="PROSITE" id="PS50262">
    <property type="entry name" value="G_PROTEIN_RECEP_F1_2"/>
    <property type="match status" value="1"/>
</dbReference>
<dbReference type="PANTHER" id="PTHR24229:SF40">
    <property type="entry name" value="ALLATOSTATIN C RECEPTOR 1-RELATED"/>
    <property type="match status" value="1"/>
</dbReference>
<dbReference type="Pfam" id="PF00001">
    <property type="entry name" value="7tm_1"/>
    <property type="match status" value="2"/>
</dbReference>
<dbReference type="PROSITE" id="PS00237">
    <property type="entry name" value="G_PROTEIN_RECEP_F1_1"/>
    <property type="match status" value="1"/>
</dbReference>
<keyword evidence="7 9" id="KW-0675">Receptor</keyword>
<evidence type="ECO:0000256" key="8">
    <source>
        <dbReference type="ARBA" id="ARBA00023224"/>
    </source>
</evidence>
<organism evidence="12 13">
    <name type="scientific">Plectus sambesii</name>
    <dbReference type="NCBI Taxonomy" id="2011161"/>
    <lineage>
        <taxon>Eukaryota</taxon>
        <taxon>Metazoa</taxon>
        <taxon>Ecdysozoa</taxon>
        <taxon>Nematoda</taxon>
        <taxon>Chromadorea</taxon>
        <taxon>Plectida</taxon>
        <taxon>Plectina</taxon>
        <taxon>Plectoidea</taxon>
        <taxon>Plectidae</taxon>
        <taxon>Plectus</taxon>
    </lineage>
</organism>
<feature type="transmembrane region" description="Helical" evidence="10">
    <location>
        <begin position="231"/>
        <end position="254"/>
    </location>
</feature>
<keyword evidence="2" id="KW-1003">Cell membrane</keyword>
<comment type="subcellular location">
    <subcellularLocation>
        <location evidence="1">Cell membrane</location>
        <topology evidence="1">Multi-pass membrane protein</topology>
    </subcellularLocation>
</comment>
<evidence type="ECO:0000313" key="13">
    <source>
        <dbReference type="WBParaSite" id="PSAMB.scaffold474size50061.g6064.t1"/>
    </source>
</evidence>
<evidence type="ECO:0000256" key="3">
    <source>
        <dbReference type="ARBA" id="ARBA00022692"/>
    </source>
</evidence>
<accession>A0A914WNV5</accession>
<protein>
    <submittedName>
        <fullName evidence="13">G-protein coupled receptors family 1 profile domain-containing protein</fullName>
    </submittedName>
</protein>
<evidence type="ECO:0000256" key="10">
    <source>
        <dbReference type="SAM" id="Phobius"/>
    </source>
</evidence>
<keyword evidence="5 9" id="KW-0297">G-protein coupled receptor</keyword>
<keyword evidence="4 10" id="KW-1133">Transmembrane helix</keyword>
<dbReference type="SUPFAM" id="SSF81321">
    <property type="entry name" value="Family A G protein-coupled receptor-like"/>
    <property type="match status" value="1"/>
</dbReference>
<dbReference type="AlphaFoldDB" id="A0A914WNV5"/>
<evidence type="ECO:0000256" key="6">
    <source>
        <dbReference type="ARBA" id="ARBA00023136"/>
    </source>
</evidence>
<feature type="transmembrane region" description="Helical" evidence="10">
    <location>
        <begin position="130"/>
        <end position="152"/>
    </location>
</feature>
<evidence type="ECO:0000313" key="12">
    <source>
        <dbReference type="Proteomes" id="UP000887566"/>
    </source>
</evidence>
<feature type="transmembrane region" description="Helical" evidence="10">
    <location>
        <begin position="15"/>
        <end position="39"/>
    </location>
</feature>
<dbReference type="GO" id="GO:0042277">
    <property type="term" value="F:peptide binding"/>
    <property type="evidence" value="ECO:0007669"/>
    <property type="project" value="TreeGrafter"/>
</dbReference>
<feature type="transmembrane region" description="Helical" evidence="10">
    <location>
        <begin position="275"/>
        <end position="297"/>
    </location>
</feature>
<keyword evidence="12" id="KW-1185">Reference proteome</keyword>
<dbReference type="CDD" id="cd00637">
    <property type="entry name" value="7tm_classA_rhodopsin-like"/>
    <property type="match status" value="1"/>
</dbReference>
<comment type="similarity">
    <text evidence="9">Belongs to the G-protein coupled receptor 1 family.</text>
</comment>
<dbReference type="Gene3D" id="1.20.1070.10">
    <property type="entry name" value="Rhodopsin 7-helix transmembrane proteins"/>
    <property type="match status" value="1"/>
</dbReference>
<dbReference type="Proteomes" id="UP000887566">
    <property type="component" value="Unplaced"/>
</dbReference>
<dbReference type="InterPro" id="IPR000276">
    <property type="entry name" value="GPCR_Rhodpsn"/>
</dbReference>
<evidence type="ECO:0000256" key="2">
    <source>
        <dbReference type="ARBA" id="ARBA00022475"/>
    </source>
</evidence>
<feature type="domain" description="G-protein coupled receptors family 1 profile" evidence="11">
    <location>
        <begin position="26"/>
        <end position="339"/>
    </location>
</feature>
<dbReference type="GO" id="GO:0043005">
    <property type="term" value="C:neuron projection"/>
    <property type="evidence" value="ECO:0007669"/>
    <property type="project" value="TreeGrafter"/>
</dbReference>
<proteinExistence type="inferred from homology"/>
<evidence type="ECO:0000256" key="9">
    <source>
        <dbReference type="RuleBase" id="RU000688"/>
    </source>
</evidence>